<gene>
    <name evidence="2" type="ORF">B277_03073</name>
    <name evidence="3" type="ORF">CWN80_01980</name>
</gene>
<proteinExistence type="predicted"/>
<dbReference type="OrthoDB" id="570545at2"/>
<evidence type="ECO:0000313" key="5">
    <source>
        <dbReference type="Proteomes" id="UP000288711"/>
    </source>
</evidence>
<accession>K1E0W6</accession>
<feature type="region of interest" description="Disordered" evidence="1">
    <location>
        <begin position="1"/>
        <end position="24"/>
    </location>
</feature>
<protein>
    <submittedName>
        <fullName evidence="2">Uncharacterized protein</fullName>
    </submittedName>
</protein>
<comment type="caution">
    <text evidence="2">The sequence shown here is derived from an EMBL/GenBank/DDBJ whole genome shotgun (WGS) entry which is preliminary data.</text>
</comment>
<reference evidence="2 4" key="2">
    <citation type="journal article" date="2012" name="J. Bacteriol.">
        <title>Genome Sequence of Janibacter hoylei MTCC8307, Isolated from the Stratospheric Air.</title>
        <authorList>
            <person name="Pawar S.P."/>
            <person name="Dhotre D.P."/>
            <person name="Shetty S.A."/>
            <person name="Chowdhury S.P."/>
            <person name="Chaudhari B.L."/>
            <person name="Shouche Y.S."/>
        </authorList>
    </citation>
    <scope>NUCLEOTIDE SEQUENCE [LARGE SCALE GENOMIC DNA]</scope>
    <source>
        <strain evidence="2 4">PVAS-1</strain>
    </source>
</reference>
<dbReference type="SUPFAM" id="SSF57783">
    <property type="entry name" value="Zinc beta-ribbon"/>
    <property type="match status" value="1"/>
</dbReference>
<dbReference type="Proteomes" id="UP000288711">
    <property type="component" value="Unassembled WGS sequence"/>
</dbReference>
<dbReference type="Proteomes" id="UP000004474">
    <property type="component" value="Unassembled WGS sequence"/>
</dbReference>
<evidence type="ECO:0000313" key="3">
    <source>
        <dbReference type="EMBL" id="RWU85755.1"/>
    </source>
</evidence>
<sequence length="95" mass="10758">MGLFDAFRPKSWEEEDAYDGDTPPCPQCGTPLTKKYTYSEMYCGSCQYGLESDEEDDSDETLSVYEAASIWASNGKDEDYAFGYSEDELEKALRD</sequence>
<dbReference type="STRING" id="1210046.B277_03073"/>
<evidence type="ECO:0000313" key="4">
    <source>
        <dbReference type="Proteomes" id="UP000004474"/>
    </source>
</evidence>
<dbReference type="EMBL" id="ALWX01000011">
    <property type="protein sequence ID" value="EKA62274.1"/>
    <property type="molecule type" value="Genomic_DNA"/>
</dbReference>
<reference evidence="3" key="3">
    <citation type="submission" date="2017-11" db="EMBL/GenBank/DDBJ databases">
        <authorList>
            <person name="Seuylemezian A."/>
            <person name="Cooper K."/>
            <person name="Vaishampayan P."/>
        </authorList>
    </citation>
    <scope>NUCLEOTIDE SEQUENCE</scope>
    <source>
        <strain evidence="3">PVAS-1</strain>
    </source>
</reference>
<evidence type="ECO:0000313" key="2">
    <source>
        <dbReference type="EMBL" id="EKA62274.1"/>
    </source>
</evidence>
<dbReference type="EMBL" id="PIPF01000001">
    <property type="protein sequence ID" value="RWU85755.1"/>
    <property type="molecule type" value="Genomic_DNA"/>
</dbReference>
<name>K1E0W6_9MICO</name>
<dbReference type="AlphaFoldDB" id="K1E0W6"/>
<evidence type="ECO:0000256" key="1">
    <source>
        <dbReference type="SAM" id="MobiDB-lite"/>
    </source>
</evidence>
<organism evidence="2 4">
    <name type="scientific">Janibacter hoylei PVAS-1</name>
    <dbReference type="NCBI Taxonomy" id="1210046"/>
    <lineage>
        <taxon>Bacteria</taxon>
        <taxon>Bacillati</taxon>
        <taxon>Actinomycetota</taxon>
        <taxon>Actinomycetes</taxon>
        <taxon>Micrococcales</taxon>
        <taxon>Intrasporangiaceae</taxon>
        <taxon>Janibacter</taxon>
    </lineage>
</organism>
<keyword evidence="5" id="KW-1185">Reference proteome</keyword>
<reference evidence="3 5" key="1">
    <citation type="journal article" date="2009" name="Int. J. Syst. Evol. Microbiol.">
        <title>Janibacter hoylei sp. nov., Bacillus isronensis sp. nov. and Bacillus aryabhattai sp. nov., isolated from cryotubes used for collecting air from the upper atmosphere.</title>
        <authorList>
            <person name="Shivaji S."/>
            <person name="Chaturvedi P."/>
            <person name="Begum Z."/>
            <person name="Pindi P.K."/>
            <person name="Manorama R."/>
            <person name="Padmanaban D.A."/>
            <person name="Shouche Y.S."/>
            <person name="Pawar S."/>
            <person name="Vaishampayan P."/>
            <person name="Dutt C.B."/>
            <person name="Datta G.N."/>
            <person name="Manchanda R.K."/>
            <person name="Rao U.R."/>
            <person name="Bhargava P.M."/>
            <person name="Narlikar J.V."/>
        </authorList>
    </citation>
    <scope>NUCLEOTIDE SEQUENCE [LARGE SCALE GENOMIC DNA]</scope>
    <source>
        <strain evidence="3 5">PVAS-1</strain>
    </source>
</reference>